<evidence type="ECO:0000256" key="7">
    <source>
        <dbReference type="ARBA" id="ARBA00048220"/>
    </source>
</evidence>
<dbReference type="RefSeq" id="WP_206641612.1">
    <property type="nucleotide sequence ID" value="NZ_SAUN01000001.1"/>
</dbReference>
<dbReference type="NCBIfam" id="TIGR00143">
    <property type="entry name" value="hypF"/>
    <property type="match status" value="1"/>
</dbReference>
<evidence type="ECO:0000256" key="5">
    <source>
        <dbReference type="ARBA" id="ARBA00022771"/>
    </source>
</evidence>
<gene>
    <name evidence="12" type="ORF">EDD27_4687</name>
</gene>
<evidence type="ECO:0000256" key="6">
    <source>
        <dbReference type="ARBA" id="ARBA00022833"/>
    </source>
</evidence>
<dbReference type="Pfam" id="PF07503">
    <property type="entry name" value="zf-HYPF"/>
    <property type="match status" value="2"/>
</dbReference>
<dbReference type="InterPro" id="IPR001792">
    <property type="entry name" value="Acylphosphatase-like_dom"/>
</dbReference>
<dbReference type="PANTHER" id="PTHR42959:SF1">
    <property type="entry name" value="CARBAMOYLTRANSFERASE HYPF"/>
    <property type="match status" value="1"/>
</dbReference>
<keyword evidence="6" id="KW-0862">Zinc</keyword>
<dbReference type="Pfam" id="PF22521">
    <property type="entry name" value="HypF_C_2"/>
    <property type="match status" value="1"/>
</dbReference>
<keyword evidence="3" id="KW-0436">Ligase</keyword>
<dbReference type="EC" id="6.2.-.-" evidence="8"/>
<dbReference type="InterPro" id="IPR004421">
    <property type="entry name" value="Carbamoyltransferase_HypF"/>
</dbReference>
<comment type="pathway">
    <text evidence="1">Protein modification; [NiFe] hydrogenase maturation.</text>
</comment>
<keyword evidence="13" id="KW-1185">Reference proteome</keyword>
<evidence type="ECO:0000256" key="9">
    <source>
        <dbReference type="PROSITE-ProRule" id="PRU00520"/>
    </source>
</evidence>
<keyword evidence="5" id="KW-0863">Zinc-finger</keyword>
<feature type="domain" description="Acylphosphatase-like" evidence="10">
    <location>
        <begin position="6"/>
        <end position="92"/>
    </location>
</feature>
<protein>
    <recommendedName>
        <fullName evidence="8">Carbamoyltransferase</fullName>
        <ecNumber evidence="8">6.2.-.-</ecNumber>
    </recommendedName>
</protein>
<proteinExistence type="inferred from homology"/>
<dbReference type="AlphaFoldDB" id="A0A438M8L7"/>
<evidence type="ECO:0000259" key="10">
    <source>
        <dbReference type="PROSITE" id="PS51160"/>
    </source>
</evidence>
<dbReference type="PANTHER" id="PTHR42959">
    <property type="entry name" value="CARBAMOYLTRANSFERASE"/>
    <property type="match status" value="1"/>
</dbReference>
<dbReference type="PIRSF" id="PIRSF006256">
    <property type="entry name" value="CMPcnvr_hdrg_mat"/>
    <property type="match status" value="1"/>
</dbReference>
<evidence type="ECO:0000259" key="11">
    <source>
        <dbReference type="PROSITE" id="PS51163"/>
    </source>
</evidence>
<dbReference type="GO" id="GO:0016743">
    <property type="term" value="F:carboxyl- or carbamoyltransferase activity"/>
    <property type="evidence" value="ECO:0007669"/>
    <property type="project" value="UniProtKB-UniRule"/>
</dbReference>
<dbReference type="InterPro" id="IPR011125">
    <property type="entry name" value="Znf_HypF"/>
</dbReference>
<dbReference type="SUPFAM" id="SSF54975">
    <property type="entry name" value="Acylphosphatase/BLUF domain-like"/>
    <property type="match status" value="1"/>
</dbReference>
<dbReference type="Proteomes" id="UP000284824">
    <property type="component" value="Unassembled WGS sequence"/>
</dbReference>
<name>A0A438M8L7_9ACTN</name>
<dbReference type="SUPFAM" id="SSF55821">
    <property type="entry name" value="YrdC/RibB"/>
    <property type="match status" value="1"/>
</dbReference>
<comment type="similarity">
    <text evidence="2 8">Belongs to the carbamoyltransferase HypF family.</text>
</comment>
<dbReference type="Gene3D" id="3.90.870.50">
    <property type="match status" value="1"/>
</dbReference>
<dbReference type="InterPro" id="IPR041440">
    <property type="entry name" value="HypF_C"/>
</dbReference>
<dbReference type="Gene3D" id="3.30.420.360">
    <property type="match status" value="1"/>
</dbReference>
<evidence type="ECO:0000256" key="1">
    <source>
        <dbReference type="ARBA" id="ARBA00004711"/>
    </source>
</evidence>
<comment type="caution">
    <text evidence="12">The sequence shown here is derived from an EMBL/GenBank/DDBJ whole genome shotgun (WGS) entry which is preliminary data.</text>
</comment>
<comment type="catalytic activity">
    <reaction evidence="7">
        <text>C-terminal L-cysteinyl-[HypE protein] + carbamoyl phosphate + ATP + H2O = C-terminal S-carboxamide-L-cysteinyl-[HypE protein] + AMP + phosphate + diphosphate + H(+)</text>
        <dbReference type="Rhea" id="RHEA:55636"/>
        <dbReference type="Rhea" id="RHEA-COMP:14247"/>
        <dbReference type="Rhea" id="RHEA-COMP:14392"/>
        <dbReference type="ChEBI" id="CHEBI:15377"/>
        <dbReference type="ChEBI" id="CHEBI:15378"/>
        <dbReference type="ChEBI" id="CHEBI:30616"/>
        <dbReference type="ChEBI" id="CHEBI:33019"/>
        <dbReference type="ChEBI" id="CHEBI:43474"/>
        <dbReference type="ChEBI" id="CHEBI:58228"/>
        <dbReference type="ChEBI" id="CHEBI:76913"/>
        <dbReference type="ChEBI" id="CHEBI:139126"/>
        <dbReference type="ChEBI" id="CHEBI:456215"/>
    </reaction>
</comment>
<feature type="domain" description="YrdC-like" evidence="11">
    <location>
        <begin position="201"/>
        <end position="386"/>
    </location>
</feature>
<dbReference type="PROSITE" id="PS51163">
    <property type="entry name" value="YRDC"/>
    <property type="match status" value="1"/>
</dbReference>
<evidence type="ECO:0000256" key="4">
    <source>
        <dbReference type="ARBA" id="ARBA00022723"/>
    </source>
</evidence>
<dbReference type="Pfam" id="PF17788">
    <property type="entry name" value="HypF_C"/>
    <property type="match status" value="1"/>
</dbReference>
<evidence type="ECO:0000313" key="12">
    <source>
        <dbReference type="EMBL" id="RVX42069.1"/>
    </source>
</evidence>
<dbReference type="GO" id="GO:0008270">
    <property type="term" value="F:zinc ion binding"/>
    <property type="evidence" value="ECO:0007669"/>
    <property type="project" value="UniProtKB-KW"/>
</dbReference>
<evidence type="ECO:0000256" key="3">
    <source>
        <dbReference type="ARBA" id="ARBA00022598"/>
    </source>
</evidence>
<dbReference type="UniPathway" id="UPA00335"/>
<dbReference type="InterPro" id="IPR036046">
    <property type="entry name" value="Acylphosphatase-like_dom_sf"/>
</dbReference>
<dbReference type="Pfam" id="PF01300">
    <property type="entry name" value="Sua5_yciO_yrdC"/>
    <property type="match status" value="1"/>
</dbReference>
<evidence type="ECO:0000256" key="8">
    <source>
        <dbReference type="PIRNR" id="PIRNR006256"/>
    </source>
</evidence>
<dbReference type="Gene3D" id="3.30.110.120">
    <property type="match status" value="1"/>
</dbReference>
<dbReference type="InterPro" id="IPR055128">
    <property type="entry name" value="HypF_C_2"/>
</dbReference>
<dbReference type="GO" id="GO:0016874">
    <property type="term" value="F:ligase activity"/>
    <property type="evidence" value="ECO:0007669"/>
    <property type="project" value="UniProtKB-UniRule"/>
</dbReference>
<evidence type="ECO:0000313" key="13">
    <source>
        <dbReference type="Proteomes" id="UP000284824"/>
    </source>
</evidence>
<dbReference type="Pfam" id="PF00708">
    <property type="entry name" value="Acylphosphatase"/>
    <property type="match status" value="1"/>
</dbReference>
<comment type="caution">
    <text evidence="9">Lacks conserved residue(s) required for the propagation of feature annotation.</text>
</comment>
<dbReference type="GO" id="GO:0051604">
    <property type="term" value="P:protein maturation"/>
    <property type="evidence" value="ECO:0007669"/>
    <property type="project" value="TreeGrafter"/>
</dbReference>
<dbReference type="EMBL" id="SAUN01000001">
    <property type="protein sequence ID" value="RVX42069.1"/>
    <property type="molecule type" value="Genomic_DNA"/>
</dbReference>
<evidence type="ECO:0000256" key="2">
    <source>
        <dbReference type="ARBA" id="ARBA00008097"/>
    </source>
</evidence>
<accession>A0A438M8L7</accession>
<organism evidence="12 13">
    <name type="scientific">Nonomuraea polychroma</name>
    <dbReference type="NCBI Taxonomy" id="46176"/>
    <lineage>
        <taxon>Bacteria</taxon>
        <taxon>Bacillati</taxon>
        <taxon>Actinomycetota</taxon>
        <taxon>Actinomycetes</taxon>
        <taxon>Streptosporangiales</taxon>
        <taxon>Streptosporangiaceae</taxon>
        <taxon>Nonomuraea</taxon>
    </lineage>
</organism>
<keyword evidence="4" id="KW-0479">Metal-binding</keyword>
<sequence>MTVVKHVDVHVEGVVRGVGFRPFVRSLATRLGLAGRVRGDVTGVHIEIEGALAGVEEFLTALERDAPALSAIERVTVVRGEPAGHRGFTIAPGDLTGPRRAPVLADTAPCDDCLRELADPADRRHRYPFIACAACGPRYTIARTALCDPPHTGMAGHPLCPACAAEFDDAGSRRFHAPATGCPSCGPRLRLLDDRGADLSADPVARAVTLLRAGRVVAVTGLGGCHLAVPAAHEHAAATLRGRRHRDDAPFAVMAADLAQARRLCEIDDAAAELLAGRARPIVLLPRLPGAPVAAAVAPGHRTLGLVLPYTALHHLLLAELGEPLAVTVSGEPRPHTDADAFLTHDGPVHLHAGDSIVRRMSGEVTVLRRARGYAPEPLPLRHRVPRPVLACGAELNSTFCLATERRAFLSPHLGHLDDPGTLRAFTEDIDHFCGLFGIRPDVVACDLHPGYPSTRHAQHIPGVDLVGVQHHHAHIASCLADNGDPGPVIGVAFDDLGHGPDGALWGGEFLRADLARYERLGRLTPVPLPAGALRQPWRMAAAYLRHDHPGLAVVRRHAALWADVLAQQDAPLTSSAARLFDAVYALLGVRDAVTYDGQSATELEHHADPTETGAYPAAVTPGDLLAVDGRDLIHAAAEDLTAGVPTPVIAGRFHNGVADAIARACQTLRQATGLSAVALSGSVFQNALLLERTVERLRAAGFRVLRHVRVPPHDGGLSLGQAAVAAARDRA</sequence>
<dbReference type="GO" id="GO:0003725">
    <property type="term" value="F:double-stranded RNA binding"/>
    <property type="evidence" value="ECO:0007669"/>
    <property type="project" value="InterPro"/>
</dbReference>
<dbReference type="Gene3D" id="3.30.420.40">
    <property type="match status" value="1"/>
</dbReference>
<reference evidence="12 13" key="1">
    <citation type="submission" date="2019-01" db="EMBL/GenBank/DDBJ databases">
        <title>Sequencing the genomes of 1000 actinobacteria strains.</title>
        <authorList>
            <person name="Klenk H.-P."/>
        </authorList>
    </citation>
    <scope>NUCLEOTIDE SEQUENCE [LARGE SCALE GENOMIC DNA]</scope>
    <source>
        <strain evidence="12 13">DSM 43925</strain>
    </source>
</reference>
<dbReference type="InterPro" id="IPR017945">
    <property type="entry name" value="DHBP_synth_RibB-like_a/b_dom"/>
</dbReference>
<dbReference type="InterPro" id="IPR051060">
    <property type="entry name" value="Carbamoyltrans_HypF-like"/>
</dbReference>
<dbReference type="InterPro" id="IPR006070">
    <property type="entry name" value="Sua5-like_dom"/>
</dbReference>
<dbReference type="PROSITE" id="PS51160">
    <property type="entry name" value="ACYLPHOSPHATASE_3"/>
    <property type="match status" value="1"/>
</dbReference>